<reference evidence="2 5" key="1">
    <citation type="submission" date="2014-07" db="EMBL/GenBank/DDBJ databases">
        <authorList>
            <person name="Wibberg Daniel"/>
        </authorList>
    </citation>
    <scope>NUCLEOTIDE SEQUENCE [LARGE SCALE GENOMIC DNA]</scope>
</reference>
<dbReference type="PANTHER" id="PTHR40078">
    <property type="entry name" value="INTEGRAL MEMBRANE PROTEIN-RELATED"/>
    <property type="match status" value="1"/>
</dbReference>
<feature type="transmembrane region" description="Helical" evidence="1">
    <location>
        <begin position="151"/>
        <end position="167"/>
    </location>
</feature>
<dbReference type="STRING" id="35841.B4167_0916"/>
<dbReference type="Pfam" id="PF19700">
    <property type="entry name" value="DUF6198"/>
    <property type="match status" value="1"/>
</dbReference>
<dbReference type="PATRIC" id="fig|35841.6.peg.2367"/>
<dbReference type="EMBL" id="CCRF01000065">
    <property type="protein sequence ID" value="CEE02134.1"/>
    <property type="molecule type" value="Genomic_DNA"/>
</dbReference>
<evidence type="ECO:0000313" key="4">
    <source>
        <dbReference type="Proteomes" id="UP000032076"/>
    </source>
</evidence>
<dbReference type="OrthoDB" id="154912at2"/>
<keyword evidence="1" id="KW-0472">Membrane</keyword>
<evidence type="ECO:0000313" key="3">
    <source>
        <dbReference type="EMBL" id="KIO70224.1"/>
    </source>
</evidence>
<evidence type="ECO:0008006" key="6">
    <source>
        <dbReference type="Google" id="ProtNLM"/>
    </source>
</evidence>
<gene>
    <name evidence="3" type="ORF">B4167_0916</name>
    <name evidence="2" type="ORF">BT1A1_2313</name>
</gene>
<dbReference type="AlphaFoldDB" id="A0A090KTS9"/>
<proteinExistence type="predicted"/>
<dbReference type="PANTHER" id="PTHR40078:SF1">
    <property type="entry name" value="INTEGRAL MEMBRANE PROTEIN"/>
    <property type="match status" value="1"/>
</dbReference>
<keyword evidence="1" id="KW-0812">Transmembrane</keyword>
<evidence type="ECO:0000256" key="1">
    <source>
        <dbReference type="SAM" id="Phobius"/>
    </source>
</evidence>
<feature type="transmembrane region" description="Helical" evidence="1">
    <location>
        <begin position="173"/>
        <end position="194"/>
    </location>
</feature>
<dbReference type="EMBL" id="JXLU01000147">
    <property type="protein sequence ID" value="KIO70224.1"/>
    <property type="molecule type" value="Genomic_DNA"/>
</dbReference>
<dbReference type="Proteomes" id="UP000040576">
    <property type="component" value="Unassembled WGS sequence"/>
</dbReference>
<keyword evidence="5" id="KW-1185">Reference proteome</keyword>
<dbReference type="eggNOG" id="COG2364">
    <property type="taxonomic scope" value="Bacteria"/>
</dbReference>
<dbReference type="Proteomes" id="UP000032076">
    <property type="component" value="Unassembled WGS sequence"/>
</dbReference>
<keyword evidence="1" id="KW-1133">Transmembrane helix</keyword>
<reference evidence="3 4" key="2">
    <citation type="submission" date="2015-01" db="EMBL/GenBank/DDBJ databases">
        <title>Draft Genome Sequences of Four Bacillus thermoamylovorans Strains, Isolated From Food Products.</title>
        <authorList>
            <person name="Krawcyk A.O."/>
            <person name="Berendsen E.M."/>
            <person name="Eijlander R.T."/>
            <person name="de Jong A."/>
            <person name="Wells-Bennik M."/>
            <person name="Kuipers O.P."/>
        </authorList>
    </citation>
    <scope>NUCLEOTIDE SEQUENCE [LARGE SCALE GENOMIC DNA]</scope>
    <source>
        <strain evidence="3 4">B4167</strain>
    </source>
</reference>
<evidence type="ECO:0000313" key="5">
    <source>
        <dbReference type="Proteomes" id="UP000040576"/>
    </source>
</evidence>
<feature type="transmembrane region" description="Helical" evidence="1">
    <location>
        <begin position="48"/>
        <end position="71"/>
    </location>
</feature>
<feature type="transmembrane region" description="Helical" evidence="1">
    <location>
        <begin position="108"/>
        <end position="130"/>
    </location>
</feature>
<dbReference type="RefSeq" id="WP_034771299.1">
    <property type="nucleotide sequence ID" value="NZ_CCRF01000065.1"/>
</dbReference>
<name>A0A090KTS9_9BACI</name>
<protein>
    <recommendedName>
        <fullName evidence="6">YitT family protein</fullName>
    </recommendedName>
</protein>
<organism evidence="2 5">
    <name type="scientific">Caldibacillus thermoamylovorans</name>
    <dbReference type="NCBI Taxonomy" id="35841"/>
    <lineage>
        <taxon>Bacteria</taxon>
        <taxon>Bacillati</taxon>
        <taxon>Bacillota</taxon>
        <taxon>Bacilli</taxon>
        <taxon>Bacillales</taxon>
        <taxon>Bacillaceae</taxon>
        <taxon>Caldibacillus</taxon>
    </lineage>
</organism>
<sequence length="216" mass="24208">MTKEERFVQFFIFFIGIIIMAFGIALTIKANIGVASWDVLHIGLYKQMGLTIGTWNIIVGLIILSISSIIMKKLPQPGAYINMLLVGIFIDLFLLLPIHSNWISMKLFILFVGILIYAIGMGIYISAGFGTGPRDSLMMALHLKKGWKIQNVRLIMEVSVVIIGWILGGPVHIGTIIISLLIGHVSGVTIPYFYKKTKKIMEMIRLKNEKKKTMVI</sequence>
<feature type="transmembrane region" description="Helical" evidence="1">
    <location>
        <begin position="7"/>
        <end position="28"/>
    </location>
</feature>
<dbReference type="InterPro" id="IPR038750">
    <property type="entry name" value="YczE/YyaS-like"/>
</dbReference>
<accession>A0A090KTS9</accession>
<feature type="transmembrane region" description="Helical" evidence="1">
    <location>
        <begin position="78"/>
        <end position="96"/>
    </location>
</feature>
<evidence type="ECO:0000313" key="2">
    <source>
        <dbReference type="EMBL" id="CEE02134.1"/>
    </source>
</evidence>